<dbReference type="GO" id="GO:0005737">
    <property type="term" value="C:cytoplasm"/>
    <property type="evidence" value="ECO:0007669"/>
    <property type="project" value="UniProtKB-SubCell"/>
</dbReference>
<evidence type="ECO:0000256" key="6">
    <source>
        <dbReference type="ARBA" id="ARBA00023054"/>
    </source>
</evidence>
<feature type="compositionally biased region" description="Polar residues" evidence="10">
    <location>
        <begin position="273"/>
        <end position="282"/>
    </location>
</feature>
<dbReference type="SUPFAM" id="SSF52058">
    <property type="entry name" value="L domain-like"/>
    <property type="match status" value="1"/>
</dbReference>
<dbReference type="STRING" id="1344416.A0A139ALA8"/>
<evidence type="ECO:0000256" key="7">
    <source>
        <dbReference type="ARBA" id="ARBA00023069"/>
    </source>
</evidence>
<evidence type="ECO:0000313" key="13">
    <source>
        <dbReference type="Proteomes" id="UP000070544"/>
    </source>
</evidence>
<evidence type="ECO:0000259" key="11">
    <source>
        <dbReference type="SMART" id="SM00446"/>
    </source>
</evidence>
<dbReference type="EMBL" id="KQ965746">
    <property type="protein sequence ID" value="KXS17572.1"/>
    <property type="molecule type" value="Genomic_DNA"/>
</dbReference>
<gene>
    <name evidence="12" type="ORF">M427DRAFT_68382</name>
</gene>
<dbReference type="SMART" id="SM00446">
    <property type="entry name" value="LRRcap"/>
    <property type="match status" value="1"/>
</dbReference>
<dbReference type="PANTHER" id="PTHR18849:SF0">
    <property type="entry name" value="CILIA- AND FLAGELLA-ASSOCIATED PROTEIN 410-RELATED"/>
    <property type="match status" value="1"/>
</dbReference>
<protein>
    <submittedName>
        <fullName evidence="12">Outer arm dynein light chain 1</fullName>
    </submittedName>
</protein>
<feature type="compositionally biased region" description="Low complexity" evidence="10">
    <location>
        <begin position="257"/>
        <end position="270"/>
    </location>
</feature>
<dbReference type="InterPro" id="IPR032675">
    <property type="entry name" value="LRR_dom_sf"/>
</dbReference>
<dbReference type="Pfam" id="PF14580">
    <property type="entry name" value="LRR_9"/>
    <property type="match status" value="1"/>
</dbReference>
<keyword evidence="4" id="KW-0433">Leucine-rich repeat</keyword>
<dbReference type="OMA" id="QHRAVIV"/>
<keyword evidence="6" id="KW-0175">Coiled coil</keyword>
<keyword evidence="3" id="KW-0963">Cytoplasm</keyword>
<dbReference type="PROSITE" id="PS51450">
    <property type="entry name" value="LRR"/>
    <property type="match status" value="2"/>
</dbReference>
<evidence type="ECO:0000256" key="1">
    <source>
        <dbReference type="ARBA" id="ARBA00004138"/>
    </source>
</evidence>
<evidence type="ECO:0000256" key="8">
    <source>
        <dbReference type="ARBA" id="ARBA00023273"/>
    </source>
</evidence>
<dbReference type="OrthoDB" id="10250990at2759"/>
<evidence type="ECO:0000256" key="9">
    <source>
        <dbReference type="ARBA" id="ARBA00049982"/>
    </source>
</evidence>
<accession>A0A139ALA8</accession>
<dbReference type="InterPro" id="IPR056496">
    <property type="entry name" value="CS_DNAAF11_C"/>
</dbReference>
<dbReference type="InterPro" id="IPR001611">
    <property type="entry name" value="Leu-rich_rpt"/>
</dbReference>
<evidence type="ECO:0000256" key="2">
    <source>
        <dbReference type="ARBA" id="ARBA00004496"/>
    </source>
</evidence>
<dbReference type="Pfam" id="PF23602">
    <property type="entry name" value="CS_DNAAF11_C"/>
    <property type="match status" value="1"/>
</dbReference>
<feature type="compositionally biased region" description="Polar residues" evidence="10">
    <location>
        <begin position="297"/>
        <end position="316"/>
    </location>
</feature>
<dbReference type="AlphaFoldDB" id="A0A139ALA8"/>
<evidence type="ECO:0000256" key="10">
    <source>
        <dbReference type="SAM" id="MobiDB-lite"/>
    </source>
</evidence>
<evidence type="ECO:0000256" key="5">
    <source>
        <dbReference type="ARBA" id="ARBA00022737"/>
    </source>
</evidence>
<keyword evidence="5" id="KW-0677">Repeat</keyword>
<keyword evidence="13" id="KW-1185">Reference proteome</keyword>
<feature type="region of interest" description="Disordered" evidence="10">
    <location>
        <begin position="421"/>
        <end position="474"/>
    </location>
</feature>
<dbReference type="Gene3D" id="3.80.10.10">
    <property type="entry name" value="Ribonuclease Inhibitor"/>
    <property type="match status" value="1"/>
</dbReference>
<dbReference type="Proteomes" id="UP000070544">
    <property type="component" value="Unassembled WGS sequence"/>
</dbReference>
<evidence type="ECO:0000256" key="4">
    <source>
        <dbReference type="ARBA" id="ARBA00022614"/>
    </source>
</evidence>
<sequence length="541" mass="60606">MPDEPKTQRIDKQLLLRRAEHNDGELSSLKEITLHQFDIEKIENLDVYCRNLEILYLQNNQIGRIGASPNAAARSLSLVFTSQFPDSPSSTHSPPAHPHHSENLHKLKQLRYLNLALNNICRIENLSRCESLEKLDLTVNFVDDLLDVEELIECRQLKELYLIGNPCSSEQGYRKFVIATLPQLKTLDTTTIEKSERIAALQDLPSIRARLVRERDQKKQSHETEGEQPVGDARPHNEPAPTVEPGTAATEHESNETTPDTTAQDPAAVARHSFQTTTTSHTPESRLKIARELAQIRSESAPSSRSKQPAPTSTPSLFGPDGRVLRRNEGKWPFSFSETPATVILRVDLPKFLDSSLLDLDVHPTWLRLTVKGKILQLVLDQEVRPDDVLAERSKHSGSLAVTMRKAGGVVGAVGEGDVEAVRRREREQEEEERRRDKEAERVKAEKEKEARSGATRRMKLLKSSATLGDAPSSAVNYRTIVQHASDDEESSVKPAPRLARAGVGVKEGMKAGKIQDRRILHDFDITQETFEENPDVPPLE</sequence>
<dbReference type="GO" id="GO:0005929">
    <property type="term" value="C:cilium"/>
    <property type="evidence" value="ECO:0007669"/>
    <property type="project" value="UniProtKB-SubCell"/>
</dbReference>
<keyword evidence="7" id="KW-0969">Cilium</keyword>
<keyword evidence="8" id="KW-0966">Cell projection</keyword>
<organism evidence="12 13">
    <name type="scientific">Gonapodya prolifera (strain JEL478)</name>
    <name type="common">Monoblepharis prolifera</name>
    <dbReference type="NCBI Taxonomy" id="1344416"/>
    <lineage>
        <taxon>Eukaryota</taxon>
        <taxon>Fungi</taxon>
        <taxon>Fungi incertae sedis</taxon>
        <taxon>Chytridiomycota</taxon>
        <taxon>Chytridiomycota incertae sedis</taxon>
        <taxon>Monoblepharidomycetes</taxon>
        <taxon>Monoblepharidales</taxon>
        <taxon>Gonapodyaceae</taxon>
        <taxon>Gonapodya</taxon>
    </lineage>
</organism>
<feature type="domain" description="U2A'/phosphoprotein 32 family A C-terminal" evidence="11">
    <location>
        <begin position="170"/>
        <end position="188"/>
    </location>
</feature>
<feature type="compositionally biased region" description="Basic and acidic residues" evidence="10">
    <location>
        <begin position="421"/>
        <end position="452"/>
    </location>
</feature>
<evidence type="ECO:0000313" key="12">
    <source>
        <dbReference type="EMBL" id="KXS17572.1"/>
    </source>
</evidence>
<feature type="region of interest" description="Disordered" evidence="10">
    <location>
        <begin position="213"/>
        <end position="324"/>
    </location>
</feature>
<comment type="subcellular location">
    <subcellularLocation>
        <location evidence="1">Cell projection</location>
        <location evidence="1">Cilium</location>
    </subcellularLocation>
    <subcellularLocation>
        <location evidence="2">Cytoplasm</location>
    </subcellularLocation>
</comment>
<name>A0A139ALA8_GONPJ</name>
<dbReference type="GO" id="GO:0036158">
    <property type="term" value="P:outer dynein arm assembly"/>
    <property type="evidence" value="ECO:0007669"/>
    <property type="project" value="TreeGrafter"/>
</dbReference>
<proteinExistence type="inferred from homology"/>
<reference evidence="12 13" key="1">
    <citation type="journal article" date="2015" name="Genome Biol. Evol.">
        <title>Phylogenomic analyses indicate that early fungi evolved digesting cell walls of algal ancestors of land plants.</title>
        <authorList>
            <person name="Chang Y."/>
            <person name="Wang S."/>
            <person name="Sekimoto S."/>
            <person name="Aerts A.L."/>
            <person name="Choi C."/>
            <person name="Clum A."/>
            <person name="LaButti K.M."/>
            <person name="Lindquist E.A."/>
            <person name="Yee Ngan C."/>
            <person name="Ohm R.A."/>
            <person name="Salamov A.A."/>
            <person name="Grigoriev I.V."/>
            <person name="Spatafora J.W."/>
            <person name="Berbee M.L."/>
        </authorList>
    </citation>
    <scope>NUCLEOTIDE SEQUENCE [LARGE SCALE GENOMIC DNA]</scope>
    <source>
        <strain evidence="12 13">JEL478</strain>
    </source>
</reference>
<dbReference type="InterPro" id="IPR003603">
    <property type="entry name" value="U2A'_phosphoprotein32A_C"/>
</dbReference>
<evidence type="ECO:0000256" key="3">
    <source>
        <dbReference type="ARBA" id="ARBA00022490"/>
    </source>
</evidence>
<comment type="similarity">
    <text evidence="9">Belongs to the tilB family.</text>
</comment>
<feature type="compositionally biased region" description="Basic and acidic residues" evidence="10">
    <location>
        <begin position="213"/>
        <end position="225"/>
    </location>
</feature>
<dbReference type="PANTHER" id="PTHR18849">
    <property type="entry name" value="LEUCINE RICH REPEAT PROTEIN"/>
    <property type="match status" value="1"/>
</dbReference>